<dbReference type="GO" id="GO:0005198">
    <property type="term" value="F:structural molecule activity"/>
    <property type="evidence" value="ECO:0007669"/>
    <property type="project" value="InterPro"/>
</dbReference>
<evidence type="ECO:0000259" key="7">
    <source>
        <dbReference type="Pfam" id="PF00460"/>
    </source>
</evidence>
<dbReference type="Proteomes" id="UP000292120">
    <property type="component" value="Unassembled WGS sequence"/>
</dbReference>
<keyword evidence="11" id="KW-1185">Reference proteome</keyword>
<dbReference type="AlphaFoldDB" id="A0A4V2JFU6"/>
<evidence type="ECO:0000256" key="4">
    <source>
        <dbReference type="ARBA" id="ARBA00016244"/>
    </source>
</evidence>
<dbReference type="PANTHER" id="PTHR30033:SF1">
    <property type="entry name" value="FLAGELLAR HOOK-ASSOCIATED PROTEIN 1"/>
    <property type="match status" value="1"/>
</dbReference>
<protein>
    <recommendedName>
        <fullName evidence="4">Flagellar hook-associated protein 1</fullName>
    </recommendedName>
</protein>
<dbReference type="PANTHER" id="PTHR30033">
    <property type="entry name" value="FLAGELLAR HOOK-ASSOCIATED PROTEIN 1"/>
    <property type="match status" value="1"/>
</dbReference>
<comment type="subcellular location">
    <subcellularLocation>
        <location evidence="1">Bacterial flagellum</location>
    </subcellularLocation>
    <subcellularLocation>
        <location evidence="2">Secreted</location>
    </subcellularLocation>
</comment>
<evidence type="ECO:0000256" key="2">
    <source>
        <dbReference type="ARBA" id="ARBA00004613"/>
    </source>
</evidence>
<dbReference type="RefSeq" id="WP_130966927.1">
    <property type="nucleotide sequence ID" value="NZ_SIXI01000002.1"/>
</dbReference>
<comment type="similarity">
    <text evidence="3">Belongs to the flagella basal body rod proteins family.</text>
</comment>
<dbReference type="SUPFAM" id="SSF64518">
    <property type="entry name" value="Phase 1 flagellin"/>
    <property type="match status" value="1"/>
</dbReference>
<evidence type="ECO:0000256" key="3">
    <source>
        <dbReference type="ARBA" id="ARBA00009677"/>
    </source>
</evidence>
<dbReference type="InterPro" id="IPR010930">
    <property type="entry name" value="Flg_bb/hook_C_dom"/>
</dbReference>
<keyword evidence="10" id="KW-0966">Cell projection</keyword>
<gene>
    <name evidence="10" type="primary">flgK</name>
    <name evidence="10" type="ORF">EYS42_05950</name>
</gene>
<evidence type="ECO:0000313" key="11">
    <source>
        <dbReference type="Proteomes" id="UP000292120"/>
    </source>
</evidence>
<dbReference type="InterPro" id="IPR053927">
    <property type="entry name" value="FlgK_helical"/>
</dbReference>
<dbReference type="OrthoDB" id="9802553at2"/>
<dbReference type="GO" id="GO:0044780">
    <property type="term" value="P:bacterial-type flagellum assembly"/>
    <property type="evidence" value="ECO:0007669"/>
    <property type="project" value="InterPro"/>
</dbReference>
<feature type="domain" description="Flagellar basal-body/hook protein C-terminal" evidence="8">
    <location>
        <begin position="738"/>
        <end position="775"/>
    </location>
</feature>
<name>A0A4V2JFU6_9BURK</name>
<keyword evidence="5" id="KW-0964">Secreted</keyword>
<evidence type="ECO:0000259" key="9">
    <source>
        <dbReference type="Pfam" id="PF22638"/>
    </source>
</evidence>
<feature type="domain" description="Flagellar basal body rod protein N-terminal" evidence="7">
    <location>
        <begin position="9"/>
        <end position="35"/>
    </location>
</feature>
<organism evidence="10 11">
    <name type="scientific">Aquabacterium lacunae</name>
    <dbReference type="NCBI Taxonomy" id="2528630"/>
    <lineage>
        <taxon>Bacteria</taxon>
        <taxon>Pseudomonadati</taxon>
        <taxon>Pseudomonadota</taxon>
        <taxon>Betaproteobacteria</taxon>
        <taxon>Burkholderiales</taxon>
        <taxon>Aquabacterium</taxon>
    </lineage>
</organism>
<evidence type="ECO:0000313" key="10">
    <source>
        <dbReference type="EMBL" id="TBO32716.1"/>
    </source>
</evidence>
<feature type="domain" description="Flagellar hook-associated protein FlgK helical" evidence="9">
    <location>
        <begin position="93"/>
        <end position="328"/>
    </location>
</feature>
<evidence type="ECO:0000256" key="6">
    <source>
        <dbReference type="ARBA" id="ARBA00023143"/>
    </source>
</evidence>
<dbReference type="PRINTS" id="PR01005">
    <property type="entry name" value="FLGHOOKAP1"/>
</dbReference>
<evidence type="ECO:0000256" key="5">
    <source>
        <dbReference type="ARBA" id="ARBA00022525"/>
    </source>
</evidence>
<dbReference type="Pfam" id="PF22638">
    <property type="entry name" value="FlgK_D1"/>
    <property type="match status" value="1"/>
</dbReference>
<dbReference type="InterPro" id="IPR002371">
    <property type="entry name" value="FlgK"/>
</dbReference>
<reference evidence="10 11" key="1">
    <citation type="submission" date="2019-02" db="EMBL/GenBank/DDBJ databases">
        <title>Aquabacterium sp. strain KMB7.</title>
        <authorList>
            <person name="Chen W.-M."/>
        </authorList>
    </citation>
    <scope>NUCLEOTIDE SEQUENCE [LARGE SCALE GENOMIC DNA]</scope>
    <source>
        <strain evidence="10 11">KMB7</strain>
    </source>
</reference>
<evidence type="ECO:0000259" key="8">
    <source>
        <dbReference type="Pfam" id="PF06429"/>
    </source>
</evidence>
<dbReference type="GO" id="GO:0005576">
    <property type="term" value="C:extracellular region"/>
    <property type="evidence" value="ECO:0007669"/>
    <property type="project" value="UniProtKB-SubCell"/>
</dbReference>
<accession>A0A4V2JFU6</accession>
<proteinExistence type="inferred from homology"/>
<keyword evidence="6" id="KW-0975">Bacterial flagellum</keyword>
<sequence length="779" mass="82447">MASGIFGIGTRALLANQSVLDTISHNISNANTEGYSRQEVKLATEGGRYTGAGFYGRGVRVSTVDRTTDPYLVKQMNMATAVSTADSARLDKLKQLEKVFATGENGLGFAASQMLNAFVDVANQPQDTAARQVVLARAEDYATRMRTAATQLNELQAGVTSDLGTTVATVNSIAKSIAQINDQIAKYNGTGQSPNDLLDQRDQLINDLNEQIQVTTIAADDGTMGVFIGGGQRLVLGNEAETLTLKPDEYDSAQSRLYLTSNGNDLLINDRFLSGGAISGLMRVQNEDIPAARNLLGQMAASLSWRINQQQSFGLDLRNPPQAGANLFTDPSQSMQVLPSSKNTSSLSTPPVSLTLIDGRQLRAEDYMLKADPTNPSTMLLTRSSDPSTSITVSDGSVIDGFRINFNAALVGSQDSFKLRPVGEAALAMEVKISLTNGIAAASPFVATATPGNKGSASVSQMSVSSTPSPAMAPTQLQVVFTSNAGDYNIEFPPGTPISTGVLNPTQPITYNGFQITGALNRVPALGETFGQPAPLQVTFTDNLGNYQLEFPPGNAIATGTWQSGHSISYEGFDLGIRFASTPAAGTQQSVAAPLQVNFTSDNGHYDLEYPPGTPVASGQWVQGQPIAYNGFELSLNGVPRNGDKLTVQQTQYVSTNNGNALALLDLRDEDLVGRVIADANQDGLDDNGLPPSRGANITDAYSQIIGSIGVRVQGAQTSANISQTIASNAKETLTARTGVNLDEEAARMIQYQQAYQAAAKVLQIAQSIFDTLLQTARG</sequence>
<dbReference type="InterPro" id="IPR001444">
    <property type="entry name" value="Flag_bb_rod_N"/>
</dbReference>
<dbReference type="Pfam" id="PF06429">
    <property type="entry name" value="Flg_bbr_C"/>
    <property type="match status" value="1"/>
</dbReference>
<dbReference type="EMBL" id="SIXI01000002">
    <property type="protein sequence ID" value="TBO32716.1"/>
    <property type="molecule type" value="Genomic_DNA"/>
</dbReference>
<keyword evidence="10" id="KW-0969">Cilium</keyword>
<dbReference type="Pfam" id="PF00460">
    <property type="entry name" value="Flg_bb_rod"/>
    <property type="match status" value="1"/>
</dbReference>
<keyword evidence="10" id="KW-0282">Flagellum</keyword>
<evidence type="ECO:0000256" key="1">
    <source>
        <dbReference type="ARBA" id="ARBA00004365"/>
    </source>
</evidence>
<comment type="caution">
    <text evidence="10">The sequence shown here is derived from an EMBL/GenBank/DDBJ whole genome shotgun (WGS) entry which is preliminary data.</text>
</comment>
<dbReference type="NCBIfam" id="TIGR02492">
    <property type="entry name" value="flgK_ends"/>
    <property type="match status" value="1"/>
</dbReference>
<dbReference type="GO" id="GO:0009424">
    <property type="term" value="C:bacterial-type flagellum hook"/>
    <property type="evidence" value="ECO:0007669"/>
    <property type="project" value="InterPro"/>
</dbReference>